<name>Q8KCQ4_CHLTE</name>
<dbReference type="PANTHER" id="PTHR31616:SF10">
    <property type="entry name" value="TREHALASE"/>
    <property type="match status" value="1"/>
</dbReference>
<evidence type="ECO:0000313" key="4">
    <source>
        <dbReference type="Proteomes" id="UP000001007"/>
    </source>
</evidence>
<organism evidence="3 4">
    <name type="scientific">Chlorobaculum tepidum (strain ATCC 49652 / DSM 12025 / NBRC 103806 / TLS)</name>
    <name type="common">Chlorobium tepidum</name>
    <dbReference type="NCBI Taxonomy" id="194439"/>
    <lineage>
        <taxon>Bacteria</taxon>
        <taxon>Pseudomonadati</taxon>
        <taxon>Chlorobiota</taxon>
        <taxon>Chlorobiia</taxon>
        <taxon>Chlorobiales</taxon>
        <taxon>Chlorobiaceae</taxon>
        <taxon>Chlorobaculum</taxon>
    </lineage>
</organism>
<dbReference type="CAZy" id="GH15">
    <property type="family name" value="Glycoside Hydrolase Family 15"/>
</dbReference>
<dbReference type="DNASU" id="1006731"/>
<sequence>MYPNISDCGVIGDTRTAALVNSNGSIDYCSLPYFDSPTVFAALLDERKGGYFSLKPAEAFSSRREYLPDTCILCTSFTTRNGKAALYDFMPHQDDKTRERTQGIHRCIRVDEGRVKFTLTLKLLTFQQTGAIVAAATTSLPESIGGKRNWDYRFTWIRNASFTLKAFFALSHTSEADTFIRWLHDTYRKNGSRGFSQKLNAFVQRFDTEILDASLLIMPLVDFLPVTDQRIQGTIEACQTHLMDNGFIRRYRADDGLEEDEGGFLLCNFWMIECLALSGKSAEAEKLLGITMAAANDLGLFSEEYDPYSREMLGNFPQAFSHIGYINAAATLIDSKLPLANP</sequence>
<dbReference type="PATRIC" id="fig|194439.7.peg.1237"/>
<proteinExistence type="predicted"/>
<feature type="domain" description="Trehalase-like N-terminal" evidence="2">
    <location>
        <begin position="5"/>
        <end position="99"/>
    </location>
</feature>
<dbReference type="InterPro" id="IPR045582">
    <property type="entry name" value="Trehalase-like_N"/>
</dbReference>
<dbReference type="RefSeq" id="WP_010933027.1">
    <property type="nucleotide sequence ID" value="NC_002932.3"/>
</dbReference>
<dbReference type="SUPFAM" id="SSF48208">
    <property type="entry name" value="Six-hairpin glycosidases"/>
    <property type="match status" value="2"/>
</dbReference>
<dbReference type="PANTHER" id="PTHR31616">
    <property type="entry name" value="TREHALASE"/>
    <property type="match status" value="1"/>
</dbReference>
<dbReference type="Proteomes" id="UP000001007">
    <property type="component" value="Chromosome"/>
</dbReference>
<evidence type="ECO:0000259" key="1">
    <source>
        <dbReference type="Pfam" id="PF00723"/>
    </source>
</evidence>
<dbReference type="GO" id="GO:0005993">
    <property type="term" value="P:trehalose catabolic process"/>
    <property type="evidence" value="ECO:0007669"/>
    <property type="project" value="TreeGrafter"/>
</dbReference>
<protein>
    <submittedName>
        <fullName evidence="3">Uncharacterized protein</fullName>
    </submittedName>
</protein>
<dbReference type="InterPro" id="IPR012341">
    <property type="entry name" value="6hp_glycosidase-like_sf"/>
</dbReference>
<dbReference type="InterPro" id="IPR008928">
    <property type="entry name" value="6-hairpin_glycosidase_sf"/>
</dbReference>
<feature type="domain" description="GH15-like" evidence="1">
    <location>
        <begin position="193"/>
        <end position="329"/>
    </location>
</feature>
<dbReference type="STRING" id="194439.CT1359"/>
<dbReference type="OrthoDB" id="3902805at2"/>
<dbReference type="EMBL" id="AE006470">
    <property type="protein sequence ID" value="AAM72588.1"/>
    <property type="molecule type" value="Genomic_DNA"/>
</dbReference>
<dbReference type="InterPro" id="IPR011613">
    <property type="entry name" value="GH15-like"/>
</dbReference>
<dbReference type="EnsemblBacteria" id="AAM72588">
    <property type="protein sequence ID" value="AAM72588"/>
    <property type="gene ID" value="CT1359"/>
</dbReference>
<dbReference type="KEGG" id="cte:CT1359"/>
<evidence type="ECO:0000259" key="2">
    <source>
        <dbReference type="Pfam" id="PF19291"/>
    </source>
</evidence>
<dbReference type="GO" id="GO:0015927">
    <property type="term" value="F:trehalase activity"/>
    <property type="evidence" value="ECO:0007669"/>
    <property type="project" value="TreeGrafter"/>
</dbReference>
<keyword evidence="4" id="KW-1185">Reference proteome</keyword>
<dbReference type="Pfam" id="PF00723">
    <property type="entry name" value="Glyco_hydro_15"/>
    <property type="match status" value="2"/>
</dbReference>
<dbReference type="Gene3D" id="1.50.10.10">
    <property type="match status" value="2"/>
</dbReference>
<feature type="domain" description="GH15-like" evidence="1">
    <location>
        <begin position="120"/>
        <end position="189"/>
    </location>
</feature>
<dbReference type="Pfam" id="PF19291">
    <property type="entry name" value="TREH_N"/>
    <property type="match status" value="1"/>
</dbReference>
<evidence type="ECO:0000313" key="3">
    <source>
        <dbReference type="EMBL" id="AAM72588.1"/>
    </source>
</evidence>
<dbReference type="AlphaFoldDB" id="Q8KCQ4"/>
<dbReference type="eggNOG" id="COG3387">
    <property type="taxonomic scope" value="Bacteria"/>
</dbReference>
<dbReference type="HOGENOM" id="CLU_810615_0_0_10"/>
<gene>
    <name evidence="3" type="ordered locus">CT1359</name>
</gene>
<accession>Q8KCQ4</accession>
<reference evidence="3 4" key="1">
    <citation type="journal article" date="2002" name="Proc. Natl. Acad. Sci. U.S.A.">
        <title>The complete genome sequence of Chlorobium tepidum TLS, a photosynthetic, anaerobic, green-sulfur bacterium.</title>
        <authorList>
            <person name="Eisen J.A."/>
            <person name="Nelson K.E."/>
            <person name="Paulsen I.T."/>
            <person name="Heidelberg J.F."/>
            <person name="Wu M."/>
            <person name="Dodson R.J."/>
            <person name="Deboy R."/>
            <person name="Gwinn M.L."/>
            <person name="Nelson W.C."/>
            <person name="Haft D.H."/>
            <person name="Hickey E.K."/>
            <person name="Peterson J.D."/>
            <person name="Durkin A.S."/>
            <person name="Kolonay J.L."/>
            <person name="Yang F."/>
            <person name="Holt I."/>
            <person name="Umayam L.A."/>
            <person name="Mason T."/>
            <person name="Brenner M."/>
            <person name="Shea T.P."/>
            <person name="Parksey D."/>
            <person name="Nierman W.C."/>
            <person name="Feldblyum T.V."/>
            <person name="Hansen C.L."/>
            <person name="Craven M.B."/>
            <person name="Radune D."/>
            <person name="Vamathevan J."/>
            <person name="Khouri H."/>
            <person name="White O."/>
            <person name="Gruber T.M."/>
            <person name="Ketchum K.A."/>
            <person name="Venter J.C."/>
            <person name="Tettelin H."/>
            <person name="Bryant D.A."/>
            <person name="Fraser C.M."/>
        </authorList>
    </citation>
    <scope>NUCLEOTIDE SEQUENCE [LARGE SCALE GENOMIC DNA]</scope>
    <source>
        <strain evidence="4">ATCC 49652 / DSM 12025 / NBRC 103806 / TLS</strain>
    </source>
</reference>